<evidence type="ECO:0000313" key="4">
    <source>
        <dbReference type="EnsemblPlants" id="Bo1g017670.1"/>
    </source>
</evidence>
<proteinExistence type="inferred from homology"/>
<dbReference type="Gramene" id="Bo1g017670.1">
    <property type="protein sequence ID" value="Bo1g017670.1"/>
    <property type="gene ID" value="Bo1g017670"/>
</dbReference>
<dbReference type="InterPro" id="IPR016140">
    <property type="entry name" value="Bifunc_inhib/LTP/seed_store"/>
</dbReference>
<protein>
    <recommendedName>
        <fullName evidence="3">Bifunctional inhibitor/plant lipid transfer protein/seed storage helical domain-containing protein</fullName>
    </recommendedName>
</protein>
<dbReference type="KEGG" id="boe:106329964"/>
<dbReference type="STRING" id="109376.A0A0D3A3U5"/>
<sequence length="117" mass="12797">MAPRTSLAIFLFLNLIFFSYTSAQGTCPRDASQLKPCVDGIIKLYDLNWGNQVVRPCCSLIHDGLSDSNAVACLCTAVKESVRGFVPNPPNVPNFPTTLTFLLNFCGKKVPQDLKCV</sequence>
<dbReference type="InterPro" id="IPR027923">
    <property type="entry name" value="Hydrophob_seed_dom"/>
</dbReference>
<feature type="domain" description="Bifunctional inhibitor/plant lipid transfer protein/seed storage helical" evidence="3">
    <location>
        <begin position="27"/>
        <end position="116"/>
    </location>
</feature>
<dbReference type="SMART" id="SM00499">
    <property type="entry name" value="AAI"/>
    <property type="match status" value="1"/>
</dbReference>
<dbReference type="Proteomes" id="UP000032141">
    <property type="component" value="Chromosome C1"/>
</dbReference>
<accession>A0A0D3A3U5</accession>
<dbReference type="CDD" id="cd01958">
    <property type="entry name" value="HPS_like"/>
    <property type="match status" value="1"/>
</dbReference>
<organism evidence="4 5">
    <name type="scientific">Brassica oleracea var. oleracea</name>
    <dbReference type="NCBI Taxonomy" id="109376"/>
    <lineage>
        <taxon>Eukaryota</taxon>
        <taxon>Viridiplantae</taxon>
        <taxon>Streptophyta</taxon>
        <taxon>Embryophyta</taxon>
        <taxon>Tracheophyta</taxon>
        <taxon>Spermatophyta</taxon>
        <taxon>Magnoliopsida</taxon>
        <taxon>eudicotyledons</taxon>
        <taxon>Gunneridae</taxon>
        <taxon>Pentapetalae</taxon>
        <taxon>rosids</taxon>
        <taxon>malvids</taxon>
        <taxon>Brassicales</taxon>
        <taxon>Brassicaceae</taxon>
        <taxon>Brassiceae</taxon>
        <taxon>Brassica</taxon>
    </lineage>
</organism>
<feature type="chain" id="PRO_5002268136" description="Bifunctional inhibitor/plant lipid transfer protein/seed storage helical domain-containing protein" evidence="2">
    <location>
        <begin position="24"/>
        <end position="117"/>
    </location>
</feature>
<dbReference type="RefSeq" id="XP_013624006.1">
    <property type="nucleotide sequence ID" value="XM_013768552.1"/>
</dbReference>
<dbReference type="InterPro" id="IPR036312">
    <property type="entry name" value="Bifun_inhib/LTP/seed_sf"/>
</dbReference>
<evidence type="ECO:0000313" key="5">
    <source>
        <dbReference type="Proteomes" id="UP000032141"/>
    </source>
</evidence>
<feature type="signal peptide" evidence="2">
    <location>
        <begin position="1"/>
        <end position="23"/>
    </location>
</feature>
<keyword evidence="5" id="KW-1185">Reference proteome</keyword>
<dbReference type="InterPro" id="IPR051636">
    <property type="entry name" value="Plant_LTP/defense-related"/>
</dbReference>
<dbReference type="AlphaFoldDB" id="A0A0D3A3U5"/>
<dbReference type="HOGENOM" id="CLU_055715_4_2_1"/>
<dbReference type="Pfam" id="PF14547">
    <property type="entry name" value="Hydrophob_seed"/>
    <property type="match status" value="1"/>
</dbReference>
<dbReference type="SMR" id="A0A0D3A3U5"/>
<dbReference type="PANTHER" id="PTHR31731">
    <property type="match status" value="1"/>
</dbReference>
<dbReference type="EnsemblPlants" id="Bo1g017670.1">
    <property type="protein sequence ID" value="Bo1g017670.1"/>
    <property type="gene ID" value="Bo1g017670"/>
</dbReference>
<comment type="similarity">
    <text evidence="1">Belongs to the plant LTP family. PEARLI1 subfamily.</text>
</comment>
<dbReference type="SUPFAM" id="SSF47699">
    <property type="entry name" value="Bifunctional inhibitor/lipid-transfer protein/seed storage 2S albumin"/>
    <property type="match status" value="1"/>
</dbReference>
<reference evidence="4 5" key="1">
    <citation type="journal article" date="2014" name="Genome Biol.">
        <title>Transcriptome and methylome profiling reveals relics of genome dominance in the mesopolyploid Brassica oleracea.</title>
        <authorList>
            <person name="Parkin I.A."/>
            <person name="Koh C."/>
            <person name="Tang H."/>
            <person name="Robinson S.J."/>
            <person name="Kagale S."/>
            <person name="Clarke W.E."/>
            <person name="Town C.D."/>
            <person name="Nixon J."/>
            <person name="Krishnakumar V."/>
            <person name="Bidwell S.L."/>
            <person name="Denoeud F."/>
            <person name="Belcram H."/>
            <person name="Links M.G."/>
            <person name="Just J."/>
            <person name="Clarke C."/>
            <person name="Bender T."/>
            <person name="Huebert T."/>
            <person name="Mason A.S."/>
            <person name="Pires J.C."/>
            <person name="Barker G."/>
            <person name="Moore J."/>
            <person name="Walley P.G."/>
            <person name="Manoli S."/>
            <person name="Batley J."/>
            <person name="Edwards D."/>
            <person name="Nelson M.N."/>
            <person name="Wang X."/>
            <person name="Paterson A.H."/>
            <person name="King G."/>
            <person name="Bancroft I."/>
            <person name="Chalhoub B."/>
            <person name="Sharpe A.G."/>
        </authorList>
    </citation>
    <scope>NUCLEOTIDE SEQUENCE</scope>
    <source>
        <strain evidence="4 5">cv. TO1000</strain>
    </source>
</reference>
<reference evidence="4" key="2">
    <citation type="submission" date="2015-03" db="UniProtKB">
        <authorList>
            <consortium name="EnsemblPlants"/>
        </authorList>
    </citation>
    <scope>IDENTIFICATION</scope>
</reference>
<evidence type="ECO:0000256" key="1">
    <source>
        <dbReference type="ARBA" id="ARBA00008965"/>
    </source>
</evidence>
<dbReference type="OrthoDB" id="1095949at2759"/>
<keyword evidence="2" id="KW-0732">Signal</keyword>
<dbReference type="OMA" id="DSNAVAC"/>
<dbReference type="Gene3D" id="1.10.110.10">
    <property type="entry name" value="Plant lipid-transfer and hydrophobic proteins"/>
    <property type="match status" value="1"/>
</dbReference>
<evidence type="ECO:0000259" key="3">
    <source>
        <dbReference type="SMART" id="SM00499"/>
    </source>
</evidence>
<name>A0A0D3A3U5_BRAOL</name>
<evidence type="ECO:0000256" key="2">
    <source>
        <dbReference type="SAM" id="SignalP"/>
    </source>
</evidence>
<dbReference type="GeneID" id="106329964"/>